<accession>A0ACD3A156</accession>
<evidence type="ECO:0000313" key="2">
    <source>
        <dbReference type="Proteomes" id="UP000308600"/>
    </source>
</evidence>
<name>A0ACD3A156_9AGAR</name>
<sequence>MFHVAPSHCDLRRGKLISTSTYHIPSVVGHVRSNVAGIDKRYPGYILSPGYGYGLPIALRFQLQVGAVPFSKSSRDIAEVYDLACRYLLTVQEFKTLSHQQVQLPSVESFEATNFDIAYHLPTHHRWNTSMQNERGWCDPLVDGNEPSSCPSRAPHGLEFGQVVKMLKCLAMEFARTLAAGDLQLGSWSFDANRLGRTPSSLPEAARPSQCDAHMLRQREIDKLIIGVIGQDWTKFKVWCQMEPTAPRAPVHEPEHRWSLSALLLR</sequence>
<reference evidence="1 2" key="1">
    <citation type="journal article" date="2019" name="Nat. Ecol. Evol.">
        <title>Megaphylogeny resolves global patterns of mushroom evolution.</title>
        <authorList>
            <person name="Varga T."/>
            <person name="Krizsan K."/>
            <person name="Foldi C."/>
            <person name="Dima B."/>
            <person name="Sanchez-Garcia M."/>
            <person name="Sanchez-Ramirez S."/>
            <person name="Szollosi G.J."/>
            <person name="Szarkandi J.G."/>
            <person name="Papp V."/>
            <person name="Albert L."/>
            <person name="Andreopoulos W."/>
            <person name="Angelini C."/>
            <person name="Antonin V."/>
            <person name="Barry K.W."/>
            <person name="Bougher N.L."/>
            <person name="Buchanan P."/>
            <person name="Buyck B."/>
            <person name="Bense V."/>
            <person name="Catcheside P."/>
            <person name="Chovatia M."/>
            <person name="Cooper J."/>
            <person name="Damon W."/>
            <person name="Desjardin D."/>
            <person name="Finy P."/>
            <person name="Geml J."/>
            <person name="Haridas S."/>
            <person name="Hughes K."/>
            <person name="Justo A."/>
            <person name="Karasinski D."/>
            <person name="Kautmanova I."/>
            <person name="Kiss B."/>
            <person name="Kocsube S."/>
            <person name="Kotiranta H."/>
            <person name="LaButti K.M."/>
            <person name="Lechner B.E."/>
            <person name="Liimatainen K."/>
            <person name="Lipzen A."/>
            <person name="Lukacs Z."/>
            <person name="Mihaltcheva S."/>
            <person name="Morgado L.N."/>
            <person name="Niskanen T."/>
            <person name="Noordeloos M.E."/>
            <person name="Ohm R.A."/>
            <person name="Ortiz-Santana B."/>
            <person name="Ovrebo C."/>
            <person name="Racz N."/>
            <person name="Riley R."/>
            <person name="Savchenko A."/>
            <person name="Shiryaev A."/>
            <person name="Soop K."/>
            <person name="Spirin V."/>
            <person name="Szebenyi C."/>
            <person name="Tomsovsky M."/>
            <person name="Tulloss R.E."/>
            <person name="Uehling J."/>
            <person name="Grigoriev I.V."/>
            <person name="Vagvolgyi C."/>
            <person name="Papp T."/>
            <person name="Martin F.M."/>
            <person name="Miettinen O."/>
            <person name="Hibbett D.S."/>
            <person name="Nagy L.G."/>
        </authorList>
    </citation>
    <scope>NUCLEOTIDE SEQUENCE [LARGE SCALE GENOMIC DNA]</scope>
    <source>
        <strain evidence="1 2">NL-1719</strain>
    </source>
</reference>
<dbReference type="Proteomes" id="UP000308600">
    <property type="component" value="Unassembled WGS sequence"/>
</dbReference>
<gene>
    <name evidence="1" type="ORF">BDN72DRAFT_906128</name>
</gene>
<dbReference type="EMBL" id="ML209072">
    <property type="protein sequence ID" value="TFK59129.1"/>
    <property type="molecule type" value="Genomic_DNA"/>
</dbReference>
<keyword evidence="2" id="KW-1185">Reference proteome</keyword>
<protein>
    <submittedName>
        <fullName evidence="1">Uncharacterized protein</fullName>
    </submittedName>
</protein>
<organism evidence="1 2">
    <name type="scientific">Pluteus cervinus</name>
    <dbReference type="NCBI Taxonomy" id="181527"/>
    <lineage>
        <taxon>Eukaryota</taxon>
        <taxon>Fungi</taxon>
        <taxon>Dikarya</taxon>
        <taxon>Basidiomycota</taxon>
        <taxon>Agaricomycotina</taxon>
        <taxon>Agaricomycetes</taxon>
        <taxon>Agaricomycetidae</taxon>
        <taxon>Agaricales</taxon>
        <taxon>Pluteineae</taxon>
        <taxon>Pluteaceae</taxon>
        <taxon>Pluteus</taxon>
    </lineage>
</organism>
<evidence type="ECO:0000313" key="1">
    <source>
        <dbReference type="EMBL" id="TFK59129.1"/>
    </source>
</evidence>
<proteinExistence type="predicted"/>